<reference evidence="2" key="1">
    <citation type="submission" date="2020-05" db="EMBL/GenBank/DDBJ databases">
        <title>Chitinophaga laudate sp. nov., isolated from a tropical peat swamp.</title>
        <authorList>
            <person name="Goh C.B.S."/>
            <person name="Lee M.S."/>
            <person name="Parimannan S."/>
            <person name="Pasbakhsh P."/>
            <person name="Yule C.M."/>
            <person name="Rajandas H."/>
            <person name="Loke S."/>
            <person name="Croft L."/>
            <person name="Tan J.B.L."/>
        </authorList>
    </citation>
    <scope>NUCLEOTIDE SEQUENCE</scope>
    <source>
        <strain evidence="2">Mgbs1</strain>
    </source>
</reference>
<dbReference type="Gene3D" id="1.10.600.10">
    <property type="entry name" value="Farnesyl Diphosphate Synthase"/>
    <property type="match status" value="1"/>
</dbReference>
<evidence type="ECO:0000256" key="1">
    <source>
        <dbReference type="RuleBase" id="RU366034"/>
    </source>
</evidence>
<dbReference type="SFLD" id="SFLDG01020">
    <property type="entry name" value="Terpene_Cyclase_Like_2"/>
    <property type="match status" value="1"/>
</dbReference>
<keyword evidence="1" id="KW-0460">Magnesium</keyword>
<dbReference type="EC" id="4.2.3.-" evidence="1"/>
<keyword evidence="1" id="KW-0479">Metal-binding</keyword>
<keyword evidence="1" id="KW-0456">Lyase</keyword>
<dbReference type="OrthoDB" id="1223397at2"/>
<evidence type="ECO:0000313" key="2">
    <source>
        <dbReference type="EMBL" id="NSL90361.1"/>
    </source>
</evidence>
<accession>A0A433WCT5</accession>
<name>A0A433WCT5_9BACT</name>
<dbReference type="EMBL" id="RIAR02000001">
    <property type="protein sequence ID" value="NSL90361.1"/>
    <property type="molecule type" value="Genomic_DNA"/>
</dbReference>
<comment type="cofactor">
    <cofactor evidence="1">
        <name>Mg(2+)</name>
        <dbReference type="ChEBI" id="CHEBI:18420"/>
    </cofactor>
</comment>
<proteinExistence type="inferred from homology"/>
<comment type="similarity">
    <text evidence="1">Belongs to the terpene synthase family.</text>
</comment>
<dbReference type="InterPro" id="IPR008949">
    <property type="entry name" value="Isoprenoid_synthase_dom_sf"/>
</dbReference>
<comment type="caution">
    <text evidence="2">The sequence shown here is derived from an EMBL/GenBank/DDBJ whole genome shotgun (WGS) entry which is preliminary data.</text>
</comment>
<protein>
    <recommendedName>
        <fullName evidence="1">Terpene synthase</fullName>
        <ecNumber evidence="1">4.2.3.-</ecNumber>
    </recommendedName>
</protein>
<dbReference type="SFLD" id="SFLDS00005">
    <property type="entry name" value="Isoprenoid_Synthase_Type_I"/>
    <property type="match status" value="1"/>
</dbReference>
<dbReference type="GO" id="GO:0046872">
    <property type="term" value="F:metal ion binding"/>
    <property type="evidence" value="ECO:0007669"/>
    <property type="project" value="UniProtKB-KW"/>
</dbReference>
<keyword evidence="3" id="KW-1185">Reference proteome</keyword>
<dbReference type="GO" id="GO:0010333">
    <property type="term" value="F:terpene synthase activity"/>
    <property type="evidence" value="ECO:0007669"/>
    <property type="project" value="InterPro"/>
</dbReference>
<sequence>MEQTFDVTALQYPFPFATNPYAAAAESKIGGWIEAYYGFLPEKVKKKYMHTGVGLAAGCMFPRANAEQLTAICRFFLWAFIVDDSFEYAMVEEIRQIRGNALPIMRGHQAKPATALYQQLPLLRRELLSFSSEAWINRFCNSLDGYFDGVEMEIPYRVNMKYPDFETFYAIRERAVNVEPLVNLAEAITGTIIPGAILAHPTLQQLSQLTCRILSWCNDLFSAHLEKGNDVLNLVLMIEHVQNCTLDEAYRKALSIHDGDVASFSALRTNLPDCGLYQEAVVDYVENLALMIHGYLHWTLIYTQRYRSNGHPSRELKEDHMKTAQL</sequence>
<organism evidence="2 3">
    <name type="scientific">Chitinophaga solisilvae</name>
    <dbReference type="NCBI Taxonomy" id="1233460"/>
    <lineage>
        <taxon>Bacteria</taxon>
        <taxon>Pseudomonadati</taxon>
        <taxon>Bacteroidota</taxon>
        <taxon>Chitinophagia</taxon>
        <taxon>Chitinophagales</taxon>
        <taxon>Chitinophagaceae</taxon>
        <taxon>Chitinophaga</taxon>
    </lineage>
</organism>
<evidence type="ECO:0000313" key="3">
    <source>
        <dbReference type="Proteomes" id="UP000281028"/>
    </source>
</evidence>
<dbReference type="SUPFAM" id="SSF48576">
    <property type="entry name" value="Terpenoid synthases"/>
    <property type="match status" value="1"/>
</dbReference>
<dbReference type="PANTHER" id="PTHR35201">
    <property type="entry name" value="TERPENE SYNTHASE"/>
    <property type="match status" value="1"/>
</dbReference>
<dbReference type="PANTHER" id="PTHR35201:SF4">
    <property type="entry name" value="BETA-PINACENE SYNTHASE-RELATED"/>
    <property type="match status" value="1"/>
</dbReference>
<dbReference type="Pfam" id="PF19086">
    <property type="entry name" value="Terpene_syn_C_2"/>
    <property type="match status" value="1"/>
</dbReference>
<gene>
    <name evidence="2" type="ORF">ECE50_026295</name>
</gene>
<dbReference type="InterPro" id="IPR034686">
    <property type="entry name" value="Terpene_cyclase-like_2"/>
</dbReference>
<dbReference type="AlphaFoldDB" id="A0A433WCT5"/>
<dbReference type="Proteomes" id="UP000281028">
    <property type="component" value="Unassembled WGS sequence"/>
</dbReference>